<protein>
    <submittedName>
        <fullName evidence="1">Uncharacterized protein</fullName>
    </submittedName>
</protein>
<keyword evidence="2" id="KW-1185">Reference proteome</keyword>
<accession>A0ACC0XY49</accession>
<dbReference type="EMBL" id="CM047745">
    <property type="protein sequence ID" value="KAJ0026224.1"/>
    <property type="molecule type" value="Genomic_DNA"/>
</dbReference>
<gene>
    <name evidence="1" type="ORF">Pint_07625</name>
</gene>
<proteinExistence type="predicted"/>
<dbReference type="Proteomes" id="UP001163603">
    <property type="component" value="Chromosome 10"/>
</dbReference>
<evidence type="ECO:0000313" key="2">
    <source>
        <dbReference type="Proteomes" id="UP001163603"/>
    </source>
</evidence>
<name>A0ACC0XY49_9ROSI</name>
<evidence type="ECO:0000313" key="1">
    <source>
        <dbReference type="EMBL" id="KAJ0026224.1"/>
    </source>
</evidence>
<reference evidence="2" key="1">
    <citation type="journal article" date="2023" name="G3 (Bethesda)">
        <title>Genome assembly and association tests identify interacting loci associated with vigor, precocity, and sex in interspecific pistachio rootstocks.</title>
        <authorList>
            <person name="Palmer W."/>
            <person name="Jacygrad E."/>
            <person name="Sagayaradj S."/>
            <person name="Cavanaugh K."/>
            <person name="Han R."/>
            <person name="Bertier L."/>
            <person name="Beede B."/>
            <person name="Kafkas S."/>
            <person name="Golino D."/>
            <person name="Preece J."/>
            <person name="Michelmore R."/>
        </authorList>
    </citation>
    <scope>NUCLEOTIDE SEQUENCE [LARGE SCALE GENOMIC DNA]</scope>
</reference>
<organism evidence="1 2">
    <name type="scientific">Pistacia integerrima</name>
    <dbReference type="NCBI Taxonomy" id="434235"/>
    <lineage>
        <taxon>Eukaryota</taxon>
        <taxon>Viridiplantae</taxon>
        <taxon>Streptophyta</taxon>
        <taxon>Embryophyta</taxon>
        <taxon>Tracheophyta</taxon>
        <taxon>Spermatophyta</taxon>
        <taxon>Magnoliopsida</taxon>
        <taxon>eudicotyledons</taxon>
        <taxon>Gunneridae</taxon>
        <taxon>Pentapetalae</taxon>
        <taxon>rosids</taxon>
        <taxon>malvids</taxon>
        <taxon>Sapindales</taxon>
        <taxon>Anacardiaceae</taxon>
        <taxon>Pistacia</taxon>
    </lineage>
</organism>
<sequence>MEVLKPIELKLDVEDPIQNCEEGLPLSPIARLCHQPDSGIYIIVMIGMKTKMNPEDIKASLVHTFLKQPRFCSLQVEDETVKGGLKWVNQKEVNLDNHVIVPILDINNIESPDKFVEDYVSNLSKTGIKMSVPMWDIHLLNLKTTDAESVAVFRVHHSLGDGISLMSLFLACTRKISNPNKPPTIPMVKKVNPSKSSGGFWGKFIKLWLVILLFWNTLVDVSMFIATSLSLLNDTKTPLKGPLSQTRRFVRRSVSLDDVKLVKNTMNTTINDVMLAITQAGLSRYLNRKYGECHKIDKGVSEKSNNLPHNIRLRAAFAMNLRKPPGIQELDVMMKKGSKARWGNKMGYLFYPFTIALRDDPIDYLREAKATMDRKKASLEASFSYFLPKCFIKFGGVKMVSFPTQTTLWFSNVVGPEEEIGFLGYPVAYIAPSSYGQPTGLLIHVLSYANKITFILSVDEGIIPDPNQLCDDLEESFNLIKSAAIAKGMSTN</sequence>
<comment type="caution">
    <text evidence="1">The sequence shown here is derived from an EMBL/GenBank/DDBJ whole genome shotgun (WGS) entry which is preliminary data.</text>
</comment>